<proteinExistence type="predicted"/>
<accession>G1WKP1</accession>
<name>G1WKP1_9ACTN</name>
<comment type="caution">
    <text evidence="1">The sequence shown here is derived from an EMBL/GenBank/DDBJ whole genome shotgun (WGS) entry which is preliminary data.</text>
</comment>
<gene>
    <name evidence="1" type="ORF">HMPREF9452_01904</name>
</gene>
<organism evidence="1 2">
    <name type="scientific">Collinsella tanakaei YIT 12063</name>
    <dbReference type="NCBI Taxonomy" id="742742"/>
    <lineage>
        <taxon>Bacteria</taxon>
        <taxon>Bacillati</taxon>
        <taxon>Actinomycetota</taxon>
        <taxon>Coriobacteriia</taxon>
        <taxon>Coriobacteriales</taxon>
        <taxon>Coriobacteriaceae</taxon>
        <taxon>Collinsella</taxon>
    </lineage>
</organism>
<dbReference type="AlphaFoldDB" id="G1WKP1"/>
<dbReference type="Proteomes" id="UP000004830">
    <property type="component" value="Unassembled WGS sequence"/>
</dbReference>
<dbReference type="EMBL" id="ADLS01000027">
    <property type="protein sequence ID" value="EGX68986.1"/>
    <property type="molecule type" value="Genomic_DNA"/>
</dbReference>
<evidence type="ECO:0000313" key="2">
    <source>
        <dbReference type="Proteomes" id="UP000004830"/>
    </source>
</evidence>
<protein>
    <submittedName>
        <fullName evidence="1">Uncharacterized protein</fullName>
    </submittedName>
</protein>
<sequence length="68" mass="7280">MHAAAPKTPLGSQAGAGMMSYRTRWLPGASWEPQRTSVPAFALAHPRPPVPLHSCIAGHPVKRRDATV</sequence>
<dbReference type="HOGENOM" id="CLU_2786721_0_0_11"/>
<keyword evidence="2" id="KW-1185">Reference proteome</keyword>
<evidence type="ECO:0000313" key="1">
    <source>
        <dbReference type="EMBL" id="EGX68986.1"/>
    </source>
</evidence>
<reference evidence="1 2" key="1">
    <citation type="submission" date="2011-06" db="EMBL/GenBank/DDBJ databases">
        <title>The Genome Sequence of Collinsella tanakaei YIT 12063.</title>
        <authorList>
            <consortium name="The Broad Institute Genome Sequencing Platform"/>
            <person name="Earl A."/>
            <person name="Ward D."/>
            <person name="Feldgarden M."/>
            <person name="Gevers D."/>
            <person name="Morotomi M."/>
            <person name="Young S.K."/>
            <person name="Zeng Q."/>
            <person name="Gargeya S."/>
            <person name="Fitzgerald M."/>
            <person name="Haas B."/>
            <person name="Abouelleil A."/>
            <person name="Alvarado L."/>
            <person name="Arachchi H.M."/>
            <person name="Berlin A."/>
            <person name="Brown A."/>
            <person name="Chapman S.B."/>
            <person name="Chen Z."/>
            <person name="Dunbar C."/>
            <person name="Freedman E."/>
            <person name="Gearin G."/>
            <person name="Gellesch M."/>
            <person name="Goldberg J."/>
            <person name="Griggs A."/>
            <person name="Gujja S."/>
            <person name="Heiman D."/>
            <person name="Howarth C."/>
            <person name="Larson L."/>
            <person name="Lui A."/>
            <person name="MacDonald P.J.P."/>
            <person name="Mehta T."/>
            <person name="Montmayeur A."/>
            <person name="Murphy C."/>
            <person name="Neiman D."/>
            <person name="Pearson M."/>
            <person name="Priest M."/>
            <person name="Roberts A."/>
            <person name="Saif S."/>
            <person name="Shea T."/>
            <person name="Shenoy N."/>
            <person name="Sisk P."/>
            <person name="Stolte C."/>
            <person name="Sykes S."/>
            <person name="Wortman J."/>
            <person name="Nusbaum C."/>
            <person name="Birren B."/>
        </authorList>
    </citation>
    <scope>NUCLEOTIDE SEQUENCE [LARGE SCALE GENOMIC DNA]</scope>
    <source>
        <strain evidence="1 2">YIT 12063</strain>
    </source>
</reference>
<dbReference type="STRING" id="742742.HMPREF9452_01904"/>